<dbReference type="EMBL" id="JAIWYP010000012">
    <property type="protein sequence ID" value="KAH3724570.1"/>
    <property type="molecule type" value="Genomic_DNA"/>
</dbReference>
<organism evidence="1 2">
    <name type="scientific">Dreissena polymorpha</name>
    <name type="common">Zebra mussel</name>
    <name type="synonym">Mytilus polymorpha</name>
    <dbReference type="NCBI Taxonomy" id="45954"/>
    <lineage>
        <taxon>Eukaryota</taxon>
        <taxon>Metazoa</taxon>
        <taxon>Spiralia</taxon>
        <taxon>Lophotrochozoa</taxon>
        <taxon>Mollusca</taxon>
        <taxon>Bivalvia</taxon>
        <taxon>Autobranchia</taxon>
        <taxon>Heteroconchia</taxon>
        <taxon>Euheterodonta</taxon>
        <taxon>Imparidentia</taxon>
        <taxon>Neoheterodontei</taxon>
        <taxon>Myida</taxon>
        <taxon>Dreissenoidea</taxon>
        <taxon>Dreissenidae</taxon>
        <taxon>Dreissena</taxon>
    </lineage>
</organism>
<evidence type="ECO:0000313" key="1">
    <source>
        <dbReference type="EMBL" id="KAH3724570.1"/>
    </source>
</evidence>
<evidence type="ECO:0000313" key="2">
    <source>
        <dbReference type="Proteomes" id="UP000828390"/>
    </source>
</evidence>
<dbReference type="AlphaFoldDB" id="A0A9D4HN08"/>
<dbReference type="Proteomes" id="UP000828390">
    <property type="component" value="Unassembled WGS sequence"/>
</dbReference>
<gene>
    <name evidence="1" type="ORF">DPMN_050390</name>
</gene>
<comment type="caution">
    <text evidence="1">The sequence shown here is derived from an EMBL/GenBank/DDBJ whole genome shotgun (WGS) entry which is preliminary data.</text>
</comment>
<reference evidence="1" key="2">
    <citation type="submission" date="2020-11" db="EMBL/GenBank/DDBJ databases">
        <authorList>
            <person name="McCartney M.A."/>
            <person name="Auch B."/>
            <person name="Kono T."/>
            <person name="Mallez S."/>
            <person name="Becker A."/>
            <person name="Gohl D.M."/>
            <person name="Silverstein K.A.T."/>
            <person name="Koren S."/>
            <person name="Bechman K.B."/>
            <person name="Herman A."/>
            <person name="Abrahante J.E."/>
            <person name="Garbe J."/>
        </authorList>
    </citation>
    <scope>NUCLEOTIDE SEQUENCE</scope>
    <source>
        <strain evidence="1">Duluth1</strain>
        <tissue evidence="1">Whole animal</tissue>
    </source>
</reference>
<protein>
    <submittedName>
        <fullName evidence="1">Uncharacterized protein</fullName>
    </submittedName>
</protein>
<accession>A0A9D4HN08</accession>
<name>A0A9D4HN08_DREPO</name>
<proteinExistence type="predicted"/>
<keyword evidence="2" id="KW-1185">Reference proteome</keyword>
<reference evidence="1" key="1">
    <citation type="journal article" date="2019" name="bioRxiv">
        <title>The Genome of the Zebra Mussel, Dreissena polymorpha: A Resource for Invasive Species Research.</title>
        <authorList>
            <person name="McCartney M.A."/>
            <person name="Auch B."/>
            <person name="Kono T."/>
            <person name="Mallez S."/>
            <person name="Zhang Y."/>
            <person name="Obille A."/>
            <person name="Becker A."/>
            <person name="Abrahante J.E."/>
            <person name="Garbe J."/>
            <person name="Badalamenti J.P."/>
            <person name="Herman A."/>
            <person name="Mangelson H."/>
            <person name="Liachko I."/>
            <person name="Sullivan S."/>
            <person name="Sone E.D."/>
            <person name="Koren S."/>
            <person name="Silverstein K.A.T."/>
            <person name="Beckman K.B."/>
            <person name="Gohl D.M."/>
        </authorList>
    </citation>
    <scope>NUCLEOTIDE SEQUENCE</scope>
    <source>
        <strain evidence="1">Duluth1</strain>
        <tissue evidence="1">Whole animal</tissue>
    </source>
</reference>
<sequence length="97" mass="11738">MAARNTVTCTSRSTLLMTAQDTRSVMKYKWRTKKTAQRLKTCRWMWRNKRPILEIGSWEMYKIMVSRENPNRILTVFITCRMFIPMYRDLKKMFGFG</sequence>